<keyword evidence="2" id="KW-0472">Membrane</keyword>
<protein>
    <submittedName>
        <fullName evidence="3">Uncharacterized protein</fullName>
    </submittedName>
</protein>
<evidence type="ECO:0000256" key="1">
    <source>
        <dbReference type="SAM" id="MobiDB-lite"/>
    </source>
</evidence>
<name>A0AAX0I1S7_XANCG</name>
<dbReference type="EMBL" id="MKCQ01000004">
    <property type="protein sequence ID" value="OEY90562.1"/>
    <property type="molecule type" value="Genomic_DNA"/>
</dbReference>
<organism evidence="3 4">
    <name type="scientific">Xanthomonas campestris pv. glycines</name>
    <dbReference type="NCBI Taxonomy" id="473421"/>
    <lineage>
        <taxon>Bacteria</taxon>
        <taxon>Pseudomonadati</taxon>
        <taxon>Pseudomonadota</taxon>
        <taxon>Gammaproteobacteria</taxon>
        <taxon>Lysobacterales</taxon>
        <taxon>Lysobacteraceae</taxon>
        <taxon>Xanthomonas</taxon>
    </lineage>
</organism>
<reference evidence="3 4" key="1">
    <citation type="submission" date="2016-09" db="EMBL/GenBank/DDBJ databases">
        <authorList>
            <person name="Wen S.-F."/>
            <person name="Lo A.-C."/>
            <person name="Lin C.-J."/>
            <person name="Tseng T.-T."/>
        </authorList>
    </citation>
    <scope>NUCLEOTIDE SEQUENCE [LARGE SCALE GENOMIC DNA]</scope>
    <source>
        <strain evidence="3 4">12609</strain>
    </source>
</reference>
<evidence type="ECO:0000313" key="3">
    <source>
        <dbReference type="EMBL" id="OEY90562.1"/>
    </source>
</evidence>
<evidence type="ECO:0000313" key="4">
    <source>
        <dbReference type="Proteomes" id="UP000175852"/>
    </source>
</evidence>
<comment type="caution">
    <text evidence="3">The sequence shown here is derived from an EMBL/GenBank/DDBJ whole genome shotgun (WGS) entry which is preliminary data.</text>
</comment>
<dbReference type="AlphaFoldDB" id="A0AAX0I1S7"/>
<gene>
    <name evidence="3" type="ORF">BIY41_11610</name>
</gene>
<feature type="compositionally biased region" description="Basic and acidic residues" evidence="1">
    <location>
        <begin position="82"/>
        <end position="100"/>
    </location>
</feature>
<keyword evidence="2" id="KW-1133">Transmembrane helix</keyword>
<accession>A0AAX0I1S7</accession>
<evidence type="ECO:0000256" key="2">
    <source>
        <dbReference type="SAM" id="Phobius"/>
    </source>
</evidence>
<proteinExistence type="predicted"/>
<keyword evidence="2" id="KW-0812">Transmembrane</keyword>
<sequence>MPAHMIGGGMERRYREADSSDLWWQIALGGFIALLAHSIVIGLYSRYETRQAMAQLERESKLATQQMRRALTQNAPAPKQAQDVRDSAPPRPLDDGERCLQGRRFKRVSNGWVQLPHDPC</sequence>
<dbReference type="Proteomes" id="UP000175852">
    <property type="component" value="Unassembled WGS sequence"/>
</dbReference>
<feature type="region of interest" description="Disordered" evidence="1">
    <location>
        <begin position="68"/>
        <end position="102"/>
    </location>
</feature>
<feature type="transmembrane region" description="Helical" evidence="2">
    <location>
        <begin position="22"/>
        <end position="44"/>
    </location>
</feature>